<keyword evidence="7 9" id="KW-1133">Transmembrane helix</keyword>
<dbReference type="EMBL" id="WOCD01000005">
    <property type="protein sequence ID" value="MUH72927.1"/>
    <property type="molecule type" value="Genomic_DNA"/>
</dbReference>
<evidence type="ECO:0000256" key="3">
    <source>
        <dbReference type="ARBA" id="ARBA00006263"/>
    </source>
</evidence>
<evidence type="ECO:0008006" key="12">
    <source>
        <dbReference type="Google" id="ProtNLM"/>
    </source>
</evidence>
<dbReference type="GO" id="GO:0048472">
    <property type="term" value="F:threonine-phosphate decarboxylase activity"/>
    <property type="evidence" value="ECO:0007669"/>
    <property type="project" value="InterPro"/>
</dbReference>
<keyword evidence="6 9" id="KW-0812">Transmembrane</keyword>
<keyword evidence="8 9" id="KW-0472">Membrane</keyword>
<dbReference type="GO" id="GO:0009236">
    <property type="term" value="P:cobalamin biosynthetic process"/>
    <property type="evidence" value="ECO:0007669"/>
    <property type="project" value="UniProtKB-UniPathway"/>
</dbReference>
<dbReference type="UniPathway" id="UPA00148"/>
<organism evidence="10 11">
    <name type="scientific">Psychrosphaera haliotis</name>
    <dbReference type="NCBI Taxonomy" id="555083"/>
    <lineage>
        <taxon>Bacteria</taxon>
        <taxon>Pseudomonadati</taxon>
        <taxon>Pseudomonadota</taxon>
        <taxon>Gammaproteobacteria</taxon>
        <taxon>Alteromonadales</taxon>
        <taxon>Pseudoalteromonadaceae</taxon>
        <taxon>Psychrosphaera</taxon>
    </lineage>
</organism>
<comment type="pathway">
    <text evidence="2">Cofactor biosynthesis; adenosylcobalamin biosynthesis.</text>
</comment>
<comment type="subcellular location">
    <subcellularLocation>
        <location evidence="1">Cell membrane</location>
        <topology evidence="1">Multi-pass membrane protein</topology>
    </subcellularLocation>
</comment>
<dbReference type="Pfam" id="PF03186">
    <property type="entry name" value="CobD_Cbib"/>
    <property type="match status" value="1"/>
</dbReference>
<evidence type="ECO:0000256" key="8">
    <source>
        <dbReference type="ARBA" id="ARBA00023136"/>
    </source>
</evidence>
<accession>A0A6N8FCM8</accession>
<feature type="transmembrane region" description="Helical" evidence="9">
    <location>
        <begin position="6"/>
        <end position="24"/>
    </location>
</feature>
<dbReference type="GO" id="GO:0005886">
    <property type="term" value="C:plasma membrane"/>
    <property type="evidence" value="ECO:0007669"/>
    <property type="project" value="UniProtKB-SubCell"/>
</dbReference>
<sequence length="317" mass="35762">MLETMAELPHLLAAAIVIVIEWLIPLPFKYSPLRLCALLADAIALKVNKPGTERQRRISGFMSLLTYFVFVAVIVWSLLFVMPYDIWTESVLLYISLSYHSVSKVNKALEEALANKQNTLAKDYLSETASFDTKRLSSLGLTKGALEIEINAWVTTWLMPVALFIALGGLASLAYRVLDIVTKQWLALNPKYSDFGLPTTAIKTSLDWLLSALIAPIFSVFKSSPGWWSLFQRNKNRWPAEQSLVDLVWMSIVAAGCRIEMAGPTMFNDVKVPRLRINEGQKPNHGAIAQLRHWLARFTGFLLLLILLFWFIGNFNN</sequence>
<keyword evidence="4" id="KW-1003">Cell membrane</keyword>
<evidence type="ECO:0000256" key="6">
    <source>
        <dbReference type="ARBA" id="ARBA00022692"/>
    </source>
</evidence>
<gene>
    <name evidence="10" type="ORF">GNP35_10800</name>
</gene>
<dbReference type="PANTHER" id="PTHR34308:SF1">
    <property type="entry name" value="COBALAMIN BIOSYNTHESIS PROTEIN CBIB"/>
    <property type="match status" value="1"/>
</dbReference>
<reference evidence="10 11" key="1">
    <citation type="submission" date="2019-11" db="EMBL/GenBank/DDBJ databases">
        <title>P. haliotis isolates from Z. marina roots.</title>
        <authorList>
            <person name="Cohen M."/>
            <person name="Jospin G."/>
            <person name="Eisen J.A."/>
            <person name="Coil D.A."/>
        </authorList>
    </citation>
    <scope>NUCLEOTIDE SEQUENCE [LARGE SCALE GENOMIC DNA]</scope>
    <source>
        <strain evidence="10 11">UCD-MCMsp1aY</strain>
    </source>
</reference>
<keyword evidence="5" id="KW-0169">Cobalamin biosynthesis</keyword>
<protein>
    <recommendedName>
        <fullName evidence="12">Cobalamin biosynthesis protein CobD</fullName>
    </recommendedName>
</protein>
<evidence type="ECO:0000313" key="11">
    <source>
        <dbReference type="Proteomes" id="UP000439994"/>
    </source>
</evidence>
<dbReference type="Proteomes" id="UP000439994">
    <property type="component" value="Unassembled WGS sequence"/>
</dbReference>
<proteinExistence type="inferred from homology"/>
<evidence type="ECO:0000256" key="9">
    <source>
        <dbReference type="SAM" id="Phobius"/>
    </source>
</evidence>
<evidence type="ECO:0000256" key="5">
    <source>
        <dbReference type="ARBA" id="ARBA00022573"/>
    </source>
</evidence>
<evidence type="ECO:0000256" key="7">
    <source>
        <dbReference type="ARBA" id="ARBA00022989"/>
    </source>
</evidence>
<comment type="similarity">
    <text evidence="3">Belongs to the CobD/CbiB family.</text>
</comment>
<comment type="caution">
    <text evidence="10">The sequence shown here is derived from an EMBL/GenBank/DDBJ whole genome shotgun (WGS) entry which is preliminary data.</text>
</comment>
<evidence type="ECO:0000256" key="2">
    <source>
        <dbReference type="ARBA" id="ARBA00004953"/>
    </source>
</evidence>
<name>A0A6N8FCM8_9GAMM</name>
<dbReference type="PANTHER" id="PTHR34308">
    <property type="entry name" value="COBALAMIN BIOSYNTHESIS PROTEIN CBIB"/>
    <property type="match status" value="1"/>
</dbReference>
<feature type="transmembrane region" description="Helical" evidence="9">
    <location>
        <begin position="294"/>
        <end position="312"/>
    </location>
</feature>
<dbReference type="AlphaFoldDB" id="A0A6N8FCM8"/>
<feature type="transmembrane region" description="Helical" evidence="9">
    <location>
        <begin position="157"/>
        <end position="178"/>
    </location>
</feature>
<dbReference type="RefSeq" id="WP_155696131.1">
    <property type="nucleotide sequence ID" value="NZ_WOCD01000005.1"/>
</dbReference>
<keyword evidence="11" id="KW-1185">Reference proteome</keyword>
<evidence type="ECO:0000256" key="4">
    <source>
        <dbReference type="ARBA" id="ARBA00022475"/>
    </source>
</evidence>
<feature type="transmembrane region" description="Helical" evidence="9">
    <location>
        <begin position="64"/>
        <end position="84"/>
    </location>
</feature>
<evidence type="ECO:0000313" key="10">
    <source>
        <dbReference type="EMBL" id="MUH72927.1"/>
    </source>
</evidence>
<evidence type="ECO:0000256" key="1">
    <source>
        <dbReference type="ARBA" id="ARBA00004651"/>
    </source>
</evidence>
<dbReference type="OrthoDB" id="5586491at2"/>
<dbReference type="InterPro" id="IPR004485">
    <property type="entry name" value="Cobalamin_biosynth_CobD/CbiB"/>
</dbReference>